<protein>
    <submittedName>
        <fullName evidence="1">Uncharacterized protein</fullName>
    </submittedName>
</protein>
<dbReference type="Proteomes" id="UP000034037">
    <property type="component" value="Chromosome"/>
</dbReference>
<organism evidence="1 2">
    <name type="scientific">[Brevibacterium] flavum</name>
    <dbReference type="NCBI Taxonomy" id="92706"/>
    <lineage>
        <taxon>Bacteria</taxon>
        <taxon>Bacillati</taxon>
        <taxon>Actinomycetota</taxon>
        <taxon>Actinomycetes</taxon>
        <taxon>Mycobacteriales</taxon>
        <taxon>Corynebacteriaceae</taxon>
        <taxon>Corynebacterium</taxon>
    </lineage>
</organism>
<proteinExistence type="predicted"/>
<dbReference type="EMBL" id="CP011309">
    <property type="protein sequence ID" value="AKF27490.1"/>
    <property type="molecule type" value="Genomic_DNA"/>
</dbReference>
<dbReference type="HOGENOM" id="CLU_124872_0_0_11"/>
<reference evidence="1 2" key="1">
    <citation type="submission" date="2015-04" db="EMBL/GenBank/DDBJ databases">
        <title>Complete Genome Sequence of Brevibacterium flavum ATCC 15168.</title>
        <authorList>
            <person name="Ahn J."/>
            <person name="Park G."/>
            <person name="Jeon W."/>
            <person name="Jang Y."/>
            <person name="Jang M."/>
            <person name="Lee H."/>
            <person name="Lee H."/>
        </authorList>
    </citation>
    <scope>NUCLEOTIDE SEQUENCE [LARGE SCALE GENOMIC DNA]</scope>
    <source>
        <strain evidence="1 2">ATCC 15168</strain>
    </source>
</reference>
<name>A0A0F6Z6K7_9CORY</name>
<sequence>MTIRATFQPSVDEFISTLEEFATGSYLKEDEKEFWDEPFDVKALPDLRFILENYLDSLDKLGEAPDLDAVNASAQSTLDELEKFNTKHHGAVVEPEEKEEITKLMFDAAKQTGAEDLSAEAFPEFE</sequence>
<evidence type="ECO:0000313" key="2">
    <source>
        <dbReference type="Proteomes" id="UP000034037"/>
    </source>
</evidence>
<keyword evidence="2" id="KW-1185">Reference proteome</keyword>
<accession>A0A0F6Z6K7</accession>
<evidence type="ECO:0000313" key="1">
    <source>
        <dbReference type="EMBL" id="AKF27490.1"/>
    </source>
</evidence>
<dbReference type="AlphaFoldDB" id="A0A0F6Z6K7"/>
<gene>
    <name evidence="1" type="ORF">YH66_08000</name>
</gene>
<dbReference type="PATRIC" id="fig|92706.3.peg.1668"/>
<dbReference type="RefSeq" id="WP_003860020.1">
    <property type="nucleotide sequence ID" value="NZ_CP011309.1"/>
</dbReference>